<evidence type="ECO:0000313" key="1">
    <source>
        <dbReference type="EMBL" id="KAK1675281.1"/>
    </source>
</evidence>
<gene>
    <name evidence="1" type="ORF">BDP55DRAFT_161693</name>
</gene>
<accession>A0AAJ0AJY5</accession>
<dbReference type="Proteomes" id="UP001224890">
    <property type="component" value="Unassembled WGS sequence"/>
</dbReference>
<dbReference type="EMBL" id="JAHMHR010000022">
    <property type="protein sequence ID" value="KAK1675281.1"/>
    <property type="molecule type" value="Genomic_DNA"/>
</dbReference>
<reference evidence="1" key="1">
    <citation type="submission" date="2021-06" db="EMBL/GenBank/DDBJ databases">
        <title>Comparative genomics, transcriptomics and evolutionary studies reveal genomic signatures of adaptation to plant cell wall in hemibiotrophic fungi.</title>
        <authorList>
            <consortium name="DOE Joint Genome Institute"/>
            <person name="Baroncelli R."/>
            <person name="Diaz J.F."/>
            <person name="Benocci T."/>
            <person name="Peng M."/>
            <person name="Battaglia E."/>
            <person name="Haridas S."/>
            <person name="Andreopoulos W."/>
            <person name="Labutti K."/>
            <person name="Pangilinan J."/>
            <person name="Floch G.L."/>
            <person name="Makela M.R."/>
            <person name="Henrissat B."/>
            <person name="Grigoriev I.V."/>
            <person name="Crouch J.A."/>
            <person name="De Vries R.P."/>
            <person name="Sukno S.A."/>
            <person name="Thon M.R."/>
        </authorList>
    </citation>
    <scope>NUCLEOTIDE SEQUENCE</scope>
    <source>
        <strain evidence="1">CBS 193.32</strain>
    </source>
</reference>
<dbReference type="RefSeq" id="XP_060429284.1">
    <property type="nucleotide sequence ID" value="XM_060565687.1"/>
</dbReference>
<organism evidence="1 2">
    <name type="scientific">Colletotrichum godetiae</name>
    <dbReference type="NCBI Taxonomy" id="1209918"/>
    <lineage>
        <taxon>Eukaryota</taxon>
        <taxon>Fungi</taxon>
        <taxon>Dikarya</taxon>
        <taxon>Ascomycota</taxon>
        <taxon>Pezizomycotina</taxon>
        <taxon>Sordariomycetes</taxon>
        <taxon>Hypocreomycetidae</taxon>
        <taxon>Glomerellales</taxon>
        <taxon>Glomerellaceae</taxon>
        <taxon>Colletotrichum</taxon>
        <taxon>Colletotrichum acutatum species complex</taxon>
    </lineage>
</organism>
<protein>
    <submittedName>
        <fullName evidence="1">Uncharacterized protein</fullName>
    </submittedName>
</protein>
<dbReference type="GeneID" id="85450213"/>
<keyword evidence="2" id="KW-1185">Reference proteome</keyword>
<evidence type="ECO:0000313" key="2">
    <source>
        <dbReference type="Proteomes" id="UP001224890"/>
    </source>
</evidence>
<dbReference type="AlphaFoldDB" id="A0AAJ0AJY5"/>
<proteinExistence type="predicted"/>
<sequence>MGSNCGSGAWQRLQGLLRRTSVLCHHTKGVISVVTKQQNCRSHTNQRQTKRSRTLGRAPAGKCSLDPFSVSSAQVSSLELTQSVLVSHSLAILEHFSPRAKYATKDIGTQNSVFQNPKRWQFFAEKGSQGARHAPTTCLLSAFRAMSHVRLPRFSPRGLEP</sequence>
<comment type="caution">
    <text evidence="1">The sequence shown here is derived from an EMBL/GenBank/DDBJ whole genome shotgun (WGS) entry which is preliminary data.</text>
</comment>
<name>A0AAJ0AJY5_9PEZI</name>